<accession>A0A6B3R018</accession>
<keyword evidence="3" id="KW-1185">Reference proteome</keyword>
<organism evidence="2 3">
    <name type="scientific">Psychroflexus aurantiacus</name>
    <dbReference type="NCBI Taxonomy" id="2709310"/>
    <lineage>
        <taxon>Bacteria</taxon>
        <taxon>Pseudomonadati</taxon>
        <taxon>Bacteroidota</taxon>
        <taxon>Flavobacteriia</taxon>
        <taxon>Flavobacteriales</taxon>
        <taxon>Flavobacteriaceae</taxon>
        <taxon>Psychroflexus</taxon>
    </lineage>
</organism>
<feature type="signal peptide" evidence="1">
    <location>
        <begin position="1"/>
        <end position="22"/>
    </location>
</feature>
<comment type="caution">
    <text evidence="2">The sequence shown here is derived from an EMBL/GenBank/DDBJ whole genome shotgun (WGS) entry which is preliminary data.</text>
</comment>
<sequence>MRTKYLILAVVCLIAASCSYFKKERNTAYVARVNDHYLTFEELEAHISNNISPEDSSMAAKSYIQNWATDKLLLDRAKLNLPEERQRDFRELSQKYEEQLFKKAYKDALIERELSDKIDSASVLNYYENNSVNFKLNEDLVQLRYLHLDKKMKSIKDIKRQFLRFNSEDMLSLQEKSLEFKSLSLNDSVWVRVSDVVKEFKENKNIELNKPELLKAKHFLEIESENENDIFFIYINSVLNRNEKAPLSYVRPTIEQILLNRRKINISKNIEKEITKDATKNNEFEVY</sequence>
<dbReference type="EMBL" id="JAAIKD010000003">
    <property type="protein sequence ID" value="NEV93839.1"/>
    <property type="molecule type" value="Genomic_DNA"/>
</dbReference>
<gene>
    <name evidence="2" type="ORF">G3567_06715</name>
</gene>
<dbReference type="AlphaFoldDB" id="A0A6B3R018"/>
<dbReference type="PROSITE" id="PS51257">
    <property type="entry name" value="PROKAR_LIPOPROTEIN"/>
    <property type="match status" value="1"/>
</dbReference>
<proteinExistence type="predicted"/>
<protein>
    <recommendedName>
        <fullName evidence="4">Peptidylprolyl isomerase</fullName>
    </recommendedName>
</protein>
<evidence type="ECO:0000313" key="3">
    <source>
        <dbReference type="Proteomes" id="UP000478505"/>
    </source>
</evidence>
<evidence type="ECO:0000313" key="2">
    <source>
        <dbReference type="EMBL" id="NEV93839.1"/>
    </source>
</evidence>
<dbReference type="RefSeq" id="WP_164004562.1">
    <property type="nucleotide sequence ID" value="NZ_JAAIKD010000003.1"/>
</dbReference>
<dbReference type="Proteomes" id="UP000478505">
    <property type="component" value="Unassembled WGS sequence"/>
</dbReference>
<evidence type="ECO:0008006" key="4">
    <source>
        <dbReference type="Google" id="ProtNLM"/>
    </source>
</evidence>
<reference evidence="2 3" key="1">
    <citation type="submission" date="2020-02" db="EMBL/GenBank/DDBJ databases">
        <title>Flavobacteriaceae Psychroflexus bacterium YR1-1, complete genome.</title>
        <authorList>
            <person name="Li Y."/>
            <person name="Wu S."/>
        </authorList>
    </citation>
    <scope>NUCLEOTIDE SEQUENCE [LARGE SCALE GENOMIC DNA]</scope>
    <source>
        <strain evidence="2 3">YR1-1</strain>
    </source>
</reference>
<feature type="chain" id="PRO_5025588793" description="Peptidylprolyl isomerase" evidence="1">
    <location>
        <begin position="23"/>
        <end position="287"/>
    </location>
</feature>
<keyword evidence="1" id="KW-0732">Signal</keyword>
<name>A0A6B3R018_9FLAO</name>
<evidence type="ECO:0000256" key="1">
    <source>
        <dbReference type="SAM" id="SignalP"/>
    </source>
</evidence>